<comment type="similarity">
    <text evidence="6">Belongs to the ABC-4 integral membrane protein family.</text>
</comment>
<dbReference type="PIRSF" id="PIRSF018968">
    <property type="entry name" value="ABC_permease_BceB"/>
    <property type="match status" value="1"/>
</dbReference>
<evidence type="ECO:0000256" key="6">
    <source>
        <dbReference type="PIRNR" id="PIRNR018968"/>
    </source>
</evidence>
<evidence type="ECO:0000256" key="5">
    <source>
        <dbReference type="ARBA" id="ARBA00023136"/>
    </source>
</evidence>
<feature type="transmembrane region" description="Helical" evidence="6">
    <location>
        <begin position="20"/>
        <end position="38"/>
    </location>
</feature>
<evidence type="ECO:0000256" key="4">
    <source>
        <dbReference type="ARBA" id="ARBA00022989"/>
    </source>
</evidence>
<keyword evidence="4 6" id="KW-1133">Transmembrane helix</keyword>
<feature type="transmembrane region" description="Helical" evidence="6">
    <location>
        <begin position="105"/>
        <end position="138"/>
    </location>
</feature>
<evidence type="ECO:0000256" key="2">
    <source>
        <dbReference type="ARBA" id="ARBA00022475"/>
    </source>
</evidence>
<feature type="transmembrane region" description="Helical" evidence="6">
    <location>
        <begin position="58"/>
        <end position="84"/>
    </location>
</feature>
<feature type="transmembrane region" description="Helical" evidence="6">
    <location>
        <begin position="203"/>
        <end position="223"/>
    </location>
</feature>
<name>A0A6N4TG24_9FIRM</name>
<organism evidence="8 9">
    <name type="scientific">Amedibacterium intestinale</name>
    <dbReference type="NCBI Taxonomy" id="2583452"/>
    <lineage>
        <taxon>Bacteria</taxon>
        <taxon>Bacillati</taxon>
        <taxon>Bacillota</taxon>
        <taxon>Erysipelotrichia</taxon>
        <taxon>Erysipelotrichales</taxon>
        <taxon>Erysipelotrichaceae</taxon>
        <taxon>Amedibacterium</taxon>
    </lineage>
</organism>
<feature type="transmembrane region" description="Helical" evidence="6">
    <location>
        <begin position="662"/>
        <end position="682"/>
    </location>
</feature>
<evidence type="ECO:0000256" key="1">
    <source>
        <dbReference type="ARBA" id="ARBA00004651"/>
    </source>
</evidence>
<evidence type="ECO:0000313" key="9">
    <source>
        <dbReference type="Proteomes" id="UP000464754"/>
    </source>
</evidence>
<dbReference type="PANTHER" id="PTHR46795">
    <property type="entry name" value="ABC TRANSPORTER PERMEASE-RELATED-RELATED"/>
    <property type="match status" value="1"/>
</dbReference>
<gene>
    <name evidence="8" type="ORF">Aargi30884_06160</name>
</gene>
<dbReference type="RefSeq" id="WP_163051491.1">
    <property type="nucleotide sequence ID" value="NZ_AP019695.1"/>
</dbReference>
<keyword evidence="9" id="KW-1185">Reference proteome</keyword>
<feature type="domain" description="ABC3 transporter permease C-terminal" evidence="7">
    <location>
        <begin position="65"/>
        <end position="176"/>
    </location>
</feature>
<evidence type="ECO:0000313" key="8">
    <source>
        <dbReference type="EMBL" id="BBK21713.1"/>
    </source>
</evidence>
<feature type="transmembrane region" description="Helical" evidence="6">
    <location>
        <begin position="291"/>
        <end position="314"/>
    </location>
</feature>
<dbReference type="GO" id="GO:0005886">
    <property type="term" value="C:plasma membrane"/>
    <property type="evidence" value="ECO:0007669"/>
    <property type="project" value="UniProtKB-SubCell"/>
</dbReference>
<reference evidence="9" key="1">
    <citation type="submission" date="2019-05" db="EMBL/GenBank/DDBJ databases">
        <title>Complete genome sequencing of Absiella argi strain JCM 30884.</title>
        <authorList>
            <person name="Sakamoto M."/>
            <person name="Murakami T."/>
            <person name="Mori H."/>
        </authorList>
    </citation>
    <scope>NUCLEOTIDE SEQUENCE [LARGE SCALE GENOMIC DNA]</scope>
    <source>
        <strain evidence="9">JCM 30884</strain>
    </source>
</reference>
<keyword evidence="3 6" id="KW-0812">Transmembrane</keyword>
<dbReference type="KEGG" id="aarg:Aargi30884_06160"/>
<sequence>MTLFKLSLKNIKKSIKDYTIYFFTLILGVAIFYIFNAIETQTVLMNVSKSTYEIIDVMNHMLSGVSVFVSFILGFLIIYANRFLMKRRNAEFGIYLVLGMSKRKISLILFFETLCIGFVSLAVGLGIGVCLSQLMSILVSNMFEADMTKFEFVFSSSAFIKTLLYFGVMYILVMIFNTFSVNKCKLIDLLSFSKKSEQIKMKNPWLCVFVFIVAVCMLAYAYYLVSGGLENMQMATDIFVPIILGCVSTFLIFWSLSGFILKIAMGRKRFYYKGLNSFTLRQVSSKVNTTVFSMTLICLMLFVTICVLSSSLSIKNSMTENLKSLAPADVQLIKPMNINEDYRDSHGNLHKMTEEVRKDSLLPMKESLKRLEFDTDKYFKDVMDFYVYATNELTISDTLGDSLPKVKQAFPLLNTNATETIVKLSDYNELAKYYGLEPLSLRDDEYAVVADFDQWVSIRNDGLKMDTPIHLSGKTYHPKYKECKNGFLYMNASHVNMGVFVVPDQAVKDTMIEENVLVANYNATSKDAKKDIEQTLLGLSSKPYAENTILDITTKLSIYEASVGLGAMVTFIGLYLGIIFLISSATILALKELSESTDNKERYNMIRKLGADERMMNKSLFRQIAIFFLFPLVLALIHSIFGILFCNQILLAMGSEQMLNSVTLTVIFLVIIYGGYFIITYVSSKNIIKER</sequence>
<dbReference type="GO" id="GO:0055085">
    <property type="term" value="P:transmembrane transport"/>
    <property type="evidence" value="ECO:0007669"/>
    <property type="project" value="UniProtKB-UniRule"/>
</dbReference>
<accession>A0A6N4TG24</accession>
<feature type="transmembrane region" description="Helical" evidence="6">
    <location>
        <begin position="158"/>
        <end position="182"/>
    </location>
</feature>
<feature type="transmembrane region" description="Helical" evidence="6">
    <location>
        <begin position="624"/>
        <end position="650"/>
    </location>
</feature>
<dbReference type="InterPro" id="IPR027022">
    <property type="entry name" value="ABC_permease_BceB-typ"/>
</dbReference>
<keyword evidence="6" id="KW-0813">Transport</keyword>
<dbReference type="AlphaFoldDB" id="A0A6N4TG24"/>
<dbReference type="InterPro" id="IPR003838">
    <property type="entry name" value="ABC3_permease_C"/>
</dbReference>
<keyword evidence="5 6" id="KW-0472">Membrane</keyword>
<evidence type="ECO:0000259" key="7">
    <source>
        <dbReference type="Pfam" id="PF02687"/>
    </source>
</evidence>
<feature type="transmembrane region" description="Helical" evidence="6">
    <location>
        <begin position="565"/>
        <end position="590"/>
    </location>
</feature>
<evidence type="ECO:0000256" key="3">
    <source>
        <dbReference type="ARBA" id="ARBA00022692"/>
    </source>
</evidence>
<proteinExistence type="inferred from homology"/>
<dbReference type="EMBL" id="AP019695">
    <property type="protein sequence ID" value="BBK21713.1"/>
    <property type="molecule type" value="Genomic_DNA"/>
</dbReference>
<dbReference type="Pfam" id="PF02687">
    <property type="entry name" value="FtsX"/>
    <property type="match status" value="1"/>
</dbReference>
<protein>
    <submittedName>
        <fullName evidence="8">ABC transporter permease</fullName>
    </submittedName>
</protein>
<dbReference type="InterPro" id="IPR052536">
    <property type="entry name" value="ABC-4_Integral_Memb_Prot"/>
</dbReference>
<dbReference type="Proteomes" id="UP000464754">
    <property type="component" value="Chromosome"/>
</dbReference>
<dbReference type="PANTHER" id="PTHR46795:SF3">
    <property type="entry name" value="ABC TRANSPORTER PERMEASE"/>
    <property type="match status" value="1"/>
</dbReference>
<feature type="transmembrane region" description="Helical" evidence="6">
    <location>
        <begin position="238"/>
        <end position="261"/>
    </location>
</feature>
<comment type="subcellular location">
    <subcellularLocation>
        <location evidence="1 6">Cell membrane</location>
        <topology evidence="1 6">Multi-pass membrane protein</topology>
    </subcellularLocation>
</comment>
<keyword evidence="2 6" id="KW-1003">Cell membrane</keyword>